<dbReference type="RefSeq" id="WP_146572624.1">
    <property type="nucleotide sequence ID" value="NZ_SJPH01000002.1"/>
</dbReference>
<evidence type="ECO:0000313" key="5">
    <source>
        <dbReference type="Proteomes" id="UP000318995"/>
    </source>
</evidence>
<evidence type="ECO:0000313" key="4">
    <source>
        <dbReference type="EMBL" id="TWT47777.1"/>
    </source>
</evidence>
<comment type="function">
    <text evidence="2">Probably acts as a heme chaperone, transferring heme to an unknown acceptor. Binds one molecule of heme per monomer, possibly covalently. Binds 1 [4Fe-4S] cluster. The cluster is coordinated with 3 cysteines and an exchangeable S-adenosyl-L-methionine.</text>
</comment>
<keyword evidence="2" id="KW-0411">Iron-sulfur</keyword>
<accession>A0A5C5WB83</accession>
<dbReference type="GO" id="GO:0051539">
    <property type="term" value="F:4 iron, 4 sulfur cluster binding"/>
    <property type="evidence" value="ECO:0007669"/>
    <property type="project" value="UniProtKB-UniRule"/>
</dbReference>
<dbReference type="Pfam" id="PF04055">
    <property type="entry name" value="Radical_SAM"/>
    <property type="match status" value="1"/>
</dbReference>
<dbReference type="OrthoDB" id="9808022at2"/>
<keyword evidence="5" id="KW-1185">Reference proteome</keyword>
<dbReference type="NCBIfam" id="TIGR00539">
    <property type="entry name" value="hemN_rel"/>
    <property type="match status" value="1"/>
</dbReference>
<keyword evidence="2" id="KW-0479">Metal-binding</keyword>
<keyword evidence="2" id="KW-0349">Heme</keyword>
<dbReference type="Pfam" id="PF06969">
    <property type="entry name" value="HemN_C"/>
    <property type="match status" value="1"/>
</dbReference>
<protein>
    <recommendedName>
        <fullName evidence="2">Heme chaperone HemW</fullName>
    </recommendedName>
</protein>
<dbReference type="InterPro" id="IPR034505">
    <property type="entry name" value="Coproporphyrinogen-III_oxidase"/>
</dbReference>
<dbReference type="PANTHER" id="PTHR13932">
    <property type="entry name" value="COPROPORPHYRINIGEN III OXIDASE"/>
    <property type="match status" value="1"/>
</dbReference>
<proteinExistence type="inferred from homology"/>
<keyword evidence="2" id="KW-0004">4Fe-4S</keyword>
<dbReference type="CDD" id="cd01335">
    <property type="entry name" value="Radical_SAM"/>
    <property type="match status" value="1"/>
</dbReference>
<sequence length="375" mass="41870">MSPRSAYLHVPFCRHRCGYCNFAVIAGRDDLAADYLRAISKELSWLGEPRPVETLYFGGGTPTRLAIGPLRELLTLADHWFPAAEGVEREWTVEANPGDLSAESVELLADLGVTRLSLGVQSLKPSKLLRLERDHTPEEVKTVVGAAREAGLGVAIDLIFAAPEESLEEWFDDVRDALQLEPHHISTYGLTYEKGSTFWARRERQSLAEVDEDLQAQMYIGAIDLLTRSGFEHYEVSNHAQPGRRSRHNEAYWSGREYYAAGPGAARYVGGVRETNHRSTTTYLRRVLAGQSPVAERETLSPEARARERMVFGLRRLEGLRRAEFRSAAGYSLDELAGETLARLVGHALLCDDGEVVRLTRRGLLVSDAIWPELL</sequence>
<gene>
    <name evidence="4" type="ORF">Pla111_13990</name>
</gene>
<keyword evidence="2" id="KW-0408">Iron</keyword>
<reference evidence="4 5" key="1">
    <citation type="submission" date="2019-02" db="EMBL/GenBank/DDBJ databases">
        <title>Deep-cultivation of Planctomycetes and their phenomic and genomic characterization uncovers novel biology.</title>
        <authorList>
            <person name="Wiegand S."/>
            <person name="Jogler M."/>
            <person name="Boedeker C."/>
            <person name="Pinto D."/>
            <person name="Vollmers J."/>
            <person name="Rivas-Marin E."/>
            <person name="Kohn T."/>
            <person name="Peeters S.H."/>
            <person name="Heuer A."/>
            <person name="Rast P."/>
            <person name="Oberbeckmann S."/>
            <person name="Bunk B."/>
            <person name="Jeske O."/>
            <person name="Meyerdierks A."/>
            <person name="Storesund J.E."/>
            <person name="Kallscheuer N."/>
            <person name="Luecker S."/>
            <person name="Lage O.M."/>
            <person name="Pohl T."/>
            <person name="Merkel B.J."/>
            <person name="Hornburger P."/>
            <person name="Mueller R.-W."/>
            <person name="Bruemmer F."/>
            <person name="Labrenz M."/>
            <person name="Spormann A.M."/>
            <person name="Op Den Camp H."/>
            <person name="Overmann J."/>
            <person name="Amann R."/>
            <person name="Jetten M.S.M."/>
            <person name="Mascher T."/>
            <person name="Medema M.H."/>
            <person name="Devos D.P."/>
            <person name="Kaster A.-K."/>
            <person name="Ovreas L."/>
            <person name="Rohde M."/>
            <person name="Galperin M.Y."/>
            <person name="Jogler C."/>
        </authorList>
    </citation>
    <scope>NUCLEOTIDE SEQUENCE [LARGE SCALE GENOMIC DNA]</scope>
    <source>
        <strain evidence="4 5">Pla111</strain>
    </source>
</reference>
<comment type="subcellular location">
    <subcellularLocation>
        <location evidence="2">Cytoplasm</location>
    </subcellularLocation>
</comment>
<dbReference type="InterPro" id="IPR010723">
    <property type="entry name" value="HemN_C"/>
</dbReference>
<dbReference type="InterPro" id="IPR058240">
    <property type="entry name" value="rSAM_sf"/>
</dbReference>
<evidence type="ECO:0000259" key="3">
    <source>
        <dbReference type="PROSITE" id="PS51918"/>
    </source>
</evidence>
<evidence type="ECO:0000256" key="2">
    <source>
        <dbReference type="RuleBase" id="RU364116"/>
    </source>
</evidence>
<organism evidence="4 5">
    <name type="scientific">Botrimarina hoheduenensis</name>
    <dbReference type="NCBI Taxonomy" id="2528000"/>
    <lineage>
        <taxon>Bacteria</taxon>
        <taxon>Pseudomonadati</taxon>
        <taxon>Planctomycetota</taxon>
        <taxon>Planctomycetia</taxon>
        <taxon>Pirellulales</taxon>
        <taxon>Lacipirellulaceae</taxon>
        <taxon>Botrimarina</taxon>
    </lineage>
</organism>
<dbReference type="SFLD" id="SFLDS00029">
    <property type="entry name" value="Radical_SAM"/>
    <property type="match status" value="1"/>
</dbReference>
<dbReference type="GO" id="GO:0004109">
    <property type="term" value="F:coproporphyrinogen oxidase activity"/>
    <property type="evidence" value="ECO:0007669"/>
    <property type="project" value="InterPro"/>
</dbReference>
<dbReference type="GO" id="GO:0046872">
    <property type="term" value="F:metal ion binding"/>
    <property type="evidence" value="ECO:0007669"/>
    <property type="project" value="UniProtKB-UniRule"/>
</dbReference>
<name>A0A5C5WB83_9BACT</name>
<dbReference type="Gene3D" id="3.80.30.20">
    <property type="entry name" value="tm_1862 like domain"/>
    <property type="match status" value="1"/>
</dbReference>
<dbReference type="SUPFAM" id="SSF102114">
    <property type="entry name" value="Radical SAM enzymes"/>
    <property type="match status" value="1"/>
</dbReference>
<dbReference type="InterPro" id="IPR023404">
    <property type="entry name" value="rSAM_horseshoe"/>
</dbReference>
<keyword evidence="2" id="KW-0143">Chaperone</keyword>
<keyword evidence="2" id="KW-0963">Cytoplasm</keyword>
<dbReference type="InterPro" id="IPR006638">
    <property type="entry name" value="Elp3/MiaA/NifB-like_rSAM"/>
</dbReference>
<keyword evidence="4" id="KW-0560">Oxidoreductase</keyword>
<dbReference type="PANTHER" id="PTHR13932:SF5">
    <property type="entry name" value="RADICAL S-ADENOSYL METHIONINE DOMAIN-CONTAINING PROTEIN 1, MITOCHONDRIAL"/>
    <property type="match status" value="1"/>
</dbReference>
<dbReference type="InterPro" id="IPR007197">
    <property type="entry name" value="rSAM"/>
</dbReference>
<dbReference type="GO" id="GO:0006779">
    <property type="term" value="P:porphyrin-containing compound biosynthetic process"/>
    <property type="evidence" value="ECO:0007669"/>
    <property type="project" value="InterPro"/>
</dbReference>
<comment type="similarity">
    <text evidence="1">Belongs to the anaerobic coproporphyrinogen-III oxidase family. HemW subfamily.</text>
</comment>
<dbReference type="SFLD" id="SFLDG01065">
    <property type="entry name" value="anaerobic_coproporphyrinogen-I"/>
    <property type="match status" value="1"/>
</dbReference>
<evidence type="ECO:0000256" key="1">
    <source>
        <dbReference type="ARBA" id="ARBA00006100"/>
    </source>
</evidence>
<dbReference type="EMBL" id="SJPH01000002">
    <property type="protein sequence ID" value="TWT47777.1"/>
    <property type="molecule type" value="Genomic_DNA"/>
</dbReference>
<comment type="caution">
    <text evidence="4">The sequence shown here is derived from an EMBL/GenBank/DDBJ whole genome shotgun (WGS) entry which is preliminary data.</text>
</comment>
<dbReference type="AlphaFoldDB" id="A0A5C5WB83"/>
<dbReference type="SFLD" id="SFLDG01082">
    <property type="entry name" value="B12-binding_domain_containing"/>
    <property type="match status" value="1"/>
</dbReference>
<feature type="domain" description="Radical SAM core" evidence="3">
    <location>
        <begin position="1"/>
        <end position="224"/>
    </location>
</feature>
<dbReference type="SFLD" id="SFLDF00562">
    <property type="entry name" value="HemN-like__clustered_with_heat"/>
    <property type="match status" value="1"/>
</dbReference>
<dbReference type="InterPro" id="IPR004559">
    <property type="entry name" value="HemW-like"/>
</dbReference>
<dbReference type="PROSITE" id="PS51918">
    <property type="entry name" value="RADICAL_SAM"/>
    <property type="match status" value="1"/>
</dbReference>
<keyword evidence="2" id="KW-0949">S-adenosyl-L-methionine</keyword>
<dbReference type="SMART" id="SM00729">
    <property type="entry name" value="Elp3"/>
    <property type="match status" value="1"/>
</dbReference>
<dbReference type="Proteomes" id="UP000318995">
    <property type="component" value="Unassembled WGS sequence"/>
</dbReference>
<dbReference type="GO" id="GO:0005737">
    <property type="term" value="C:cytoplasm"/>
    <property type="evidence" value="ECO:0007669"/>
    <property type="project" value="UniProtKB-SubCell"/>
</dbReference>